<gene>
    <name evidence="3" type="ORF">V9T40_011037</name>
</gene>
<evidence type="ECO:0000259" key="2">
    <source>
        <dbReference type="PROSITE" id="PS50144"/>
    </source>
</evidence>
<feature type="compositionally biased region" description="Basic and acidic residues" evidence="1">
    <location>
        <begin position="1111"/>
        <end position="1129"/>
    </location>
</feature>
<accession>A0AAN9T698</accession>
<dbReference type="SMART" id="SM00061">
    <property type="entry name" value="MATH"/>
    <property type="match status" value="2"/>
</dbReference>
<feature type="domain" description="MATH" evidence="2">
    <location>
        <begin position="895"/>
        <end position="1035"/>
    </location>
</feature>
<keyword evidence="4" id="KW-1185">Reference proteome</keyword>
<feature type="compositionally biased region" description="Basic and acidic residues" evidence="1">
    <location>
        <begin position="1206"/>
        <end position="1225"/>
    </location>
</feature>
<organism evidence="3 4">
    <name type="scientific">Parthenolecanium corni</name>
    <dbReference type="NCBI Taxonomy" id="536013"/>
    <lineage>
        <taxon>Eukaryota</taxon>
        <taxon>Metazoa</taxon>
        <taxon>Ecdysozoa</taxon>
        <taxon>Arthropoda</taxon>
        <taxon>Hexapoda</taxon>
        <taxon>Insecta</taxon>
        <taxon>Pterygota</taxon>
        <taxon>Neoptera</taxon>
        <taxon>Paraneoptera</taxon>
        <taxon>Hemiptera</taxon>
        <taxon>Sternorrhyncha</taxon>
        <taxon>Coccoidea</taxon>
        <taxon>Coccidae</taxon>
        <taxon>Parthenolecanium</taxon>
    </lineage>
</organism>
<dbReference type="PANTHER" id="PTHR47022">
    <property type="entry name" value="BTB AND MATH DOMAIN-CONTAINING PROTEIN 36-RELATED"/>
    <property type="match status" value="1"/>
</dbReference>
<name>A0AAN9T698_9HEMI</name>
<dbReference type="Pfam" id="PF22486">
    <property type="entry name" value="MATH_2"/>
    <property type="match status" value="2"/>
</dbReference>
<comment type="caution">
    <text evidence="3">The sequence shown here is derived from an EMBL/GenBank/DDBJ whole genome shotgun (WGS) entry which is preliminary data.</text>
</comment>
<reference evidence="3 4" key="1">
    <citation type="submission" date="2024-03" db="EMBL/GenBank/DDBJ databases">
        <title>Adaptation during the transition from Ophiocordyceps entomopathogen to insect associate is accompanied by gene loss and intensified selection.</title>
        <authorList>
            <person name="Ward C.M."/>
            <person name="Onetto C.A."/>
            <person name="Borneman A.R."/>
        </authorList>
    </citation>
    <scope>NUCLEOTIDE SEQUENCE [LARGE SCALE GENOMIC DNA]</scope>
    <source>
        <strain evidence="3">AWRI1</strain>
        <tissue evidence="3">Single Adult Female</tissue>
    </source>
</reference>
<feature type="region of interest" description="Disordered" evidence="1">
    <location>
        <begin position="1195"/>
        <end position="1249"/>
    </location>
</feature>
<dbReference type="InterPro" id="IPR008974">
    <property type="entry name" value="TRAF-like"/>
</dbReference>
<dbReference type="SUPFAM" id="SSF49599">
    <property type="entry name" value="TRAF domain-like"/>
    <property type="match status" value="3"/>
</dbReference>
<dbReference type="InterPro" id="IPR002083">
    <property type="entry name" value="MATH/TRAF_dom"/>
</dbReference>
<dbReference type="PANTHER" id="PTHR47022:SF1">
    <property type="entry name" value="BTB AND MATH DOMAIN-CONTAINING PROTEIN 36-RELATED"/>
    <property type="match status" value="1"/>
</dbReference>
<evidence type="ECO:0000313" key="3">
    <source>
        <dbReference type="EMBL" id="KAK7573846.1"/>
    </source>
</evidence>
<feature type="region of interest" description="Disordered" evidence="1">
    <location>
        <begin position="1106"/>
        <end position="1129"/>
    </location>
</feature>
<feature type="domain" description="MATH" evidence="2">
    <location>
        <begin position="495"/>
        <end position="619"/>
    </location>
</feature>
<dbReference type="EMBL" id="JBBCAQ010000037">
    <property type="protein sequence ID" value="KAK7573846.1"/>
    <property type="molecule type" value="Genomic_DNA"/>
</dbReference>
<protein>
    <recommendedName>
        <fullName evidence="2">MATH domain-containing protein</fullName>
    </recommendedName>
</protein>
<dbReference type="Gene3D" id="2.60.210.10">
    <property type="entry name" value="Apoptosis, Tumor Necrosis Factor Receptor Associated Protein 2, Chain A"/>
    <property type="match status" value="3"/>
</dbReference>
<proteinExistence type="predicted"/>
<evidence type="ECO:0000313" key="4">
    <source>
        <dbReference type="Proteomes" id="UP001367676"/>
    </source>
</evidence>
<dbReference type="Proteomes" id="UP001367676">
    <property type="component" value="Unassembled WGS sequence"/>
</dbReference>
<feature type="compositionally biased region" description="Polar residues" evidence="1">
    <location>
        <begin position="1195"/>
        <end position="1205"/>
    </location>
</feature>
<evidence type="ECO:0000256" key="1">
    <source>
        <dbReference type="SAM" id="MobiDB-lite"/>
    </source>
</evidence>
<sequence length="1249" mass="142374">MGEPGKNEDTADKLNFTFEFTVKELSKIAEEKDKEFWSPEYSVGGLTWKISVGKEIADENDSIPGKINLSVYVHVRVIADPPQNMDKNSEETPEPPENPDDWLDLFEEGLNKTLELENAVKISKKSLKKSILLVRKDVSVMKGEIFDTVKEEINKGKCSNNEDDGTSGPQRTEAVKNLVDKMLSDFKNDMMKEFSTRKYPCVETMNSCDFVPCCEHREHLSTRTHCGSRMESNYQPCQFNLPHREAIRYDLPQRFVPNKRNGCDSDSSDSSCYVVGGIKRKVSKPFIPNYDHLFSSVETCYGWSNFILWDELVDPKNGYIKDDSCKFRIHILADPPQNVDANDKREFEKVHTLQRDIDTLQEDIDVVKEDTDTIKGEIEEVKIDLVSVKEGVNIVDPVKGKVEASNEEEINKDQKDSFESEAVIKDFVVKILKGDENESDSTDTSHNVFVQPPPVTHPSIPNEEEALLKNMDLNAPWRKDLFLTGKDEDESPKLVFMFEFQKSNFSAIDKHASSEKCKVGGLSWRLVIDRSINEDQSDTELLTIYLLCEGKSELWCCYARVDFTILSQKEGVEDYCKKIESLYSALKDNWGLDFMRWDEIVNPEKGYIKNDTVKIRVQVVADAPQNTNVDFKKGIQNFVNDDFGLKRPQSFDDWLTTLENEINDKLGIERKEKESCDKKRKTLNDEPDIVKKSKILGSGDVRIQSLYPVGASSHRYNELYSYNPHMELKSPTCSLPYVGLYSPLFERSSQLIPSRNVAECPMEKKCGSLLKRENLAGSDNVKRVGTPMKNKCIIKEEKTDNDFGTTPISSSKLRLSRPNIPCEAEVDENEDLTKPMGKKLLLIGKDSDGDVTTHKVTSLKELFELKKKYDSSEVIEVDNDDGSGARVGPRNSFYNHKVVFMFEFVKKLNEIQPSKEHYSSKCIVRNLGWRILIQKKIKDQDDDEFEYVNDSDTNDTLAVKLECGGESKLWCSYARIRLSLIAQKEGAESYSREFENLFSAMNPVWGYSDFIEWDKVVDPVNGFVKDNILKFQAYVVADIPQDSNVAIDRDMPVEHGDWLALFEGNLNDKIGAAVDPVNAVIRTEIQALEKKLEKFCVNHRTTNDVDGSSDFESKRNMKENDTDARKVHTAEEETVPVSVLKIMKELIVEQQRTSFGWVPSLYGTRAAYYRTNELHYQPDSDEFRLQKEVMRPLTYNDSESLNGTHRAQEENVSKSEDADGNKSDDVADGSIKTKMSKPTIVQEKTIPVI</sequence>
<feature type="region of interest" description="Disordered" evidence="1">
    <location>
        <begin position="436"/>
        <end position="457"/>
    </location>
</feature>
<dbReference type="AlphaFoldDB" id="A0AAN9T698"/>
<dbReference type="PROSITE" id="PS50144">
    <property type="entry name" value="MATH"/>
    <property type="match status" value="2"/>
</dbReference>